<dbReference type="SUPFAM" id="SSF48452">
    <property type="entry name" value="TPR-like"/>
    <property type="match status" value="1"/>
</dbReference>
<gene>
    <name evidence="1" type="ORF">HMPREF9723_02449</name>
</gene>
<reference evidence="1" key="1">
    <citation type="submission" date="2012-01" db="EMBL/GenBank/DDBJ databases">
        <title>The Genome Sequence of Treponema denticola OTK.</title>
        <authorList>
            <consortium name="The Broad Institute Genome Sequencing Platform"/>
            <person name="Earl A."/>
            <person name="Ward D."/>
            <person name="Feldgarden M."/>
            <person name="Gevers D."/>
            <person name="Blanton J.M."/>
            <person name="Fenno C.J."/>
            <person name="Baranova O.V."/>
            <person name="Mathney J."/>
            <person name="Dewhirst F.E."/>
            <person name="Izard J."/>
            <person name="Young S.K."/>
            <person name="Zeng Q."/>
            <person name="Gargeya S."/>
            <person name="Fitzgerald M."/>
            <person name="Haas B."/>
            <person name="Abouelleil A."/>
            <person name="Alvarado L."/>
            <person name="Arachchi H.M."/>
            <person name="Berlin A."/>
            <person name="Chapman S.B."/>
            <person name="Gearin G."/>
            <person name="Goldberg J."/>
            <person name="Griggs A."/>
            <person name="Gujja S."/>
            <person name="Hansen M."/>
            <person name="Heiman D."/>
            <person name="Howarth C."/>
            <person name="Larimer J."/>
            <person name="Lui A."/>
            <person name="MacDonald P.J.P."/>
            <person name="McCowen C."/>
            <person name="Montmayeur A."/>
            <person name="Murphy C."/>
            <person name="Neiman D."/>
            <person name="Pearson M."/>
            <person name="Priest M."/>
            <person name="Roberts A."/>
            <person name="Saif S."/>
            <person name="Shea T."/>
            <person name="Sisk P."/>
            <person name="Stolte C."/>
            <person name="Sykes S."/>
            <person name="Wortman J."/>
            <person name="Nusbaum C."/>
            <person name="Birren B."/>
        </authorList>
    </citation>
    <scope>NUCLEOTIDE SEQUENCE [LARGE SCALE GENOMIC DNA]</scope>
    <source>
        <strain evidence="1">OTK</strain>
    </source>
</reference>
<dbReference type="PATRIC" id="fig|999434.4.peg.2551"/>
<sequence length="651" mass="74687">MCFNRYVLPLIQNQCENLAKNPILCYYMQMMKRKFIRKLCCFTLILTLFQGYTQVFAQENDKSIKEIRTEAMDFYRNEISAASINEISGENLGVWQEVLNASLFMLIRNNELYRGRMRLIIEESQIIKCGIYPDGTILISTGLFDYIEARIAENLTASPRRIKNLNIEREKMLSAFLAHAAASFALDNKLVYFSDPRRSEEKNSELLKSYNLTADSFTLILLKLAGYDSNLFYSHLEDLKRIQADPNYAKKFESFFTDNFSPQQRISNLLKHKDEAEAVADEIFYVLDAVRSDDENAIEDAKQRVSALRTAFPNNMYFKRLAAITAHKKWASGISNKGLLTAYPAAAQDSKTAKQNYEILNFDPKSLLIDQKNEKTESIPGNINDYDEAVRAYKSYLNSIQESGMESSYAMLLFYSPNINDRAQALSLAEKAYLSESGTESLIANTNYASLLYLSQKDYTKAKLLLESMIKNTTASTDGLFLITGSIIDKRIIIFNYARMLFGLGESEKALKAREQLRSLIFSMEKYNPIILKKIKLEDTTDDLIEYWGKPSGIKYNYFSEKWYYDFLNAEVSISTATNNNIEKISIFADSNLSLPNDLRVGETKKSFESFFGKPIYTAGDCENYFYKSNKIQVLYLNGFIRQISITKLEF</sequence>
<proteinExistence type="predicted"/>
<accession>A0A0F6MMC4</accession>
<dbReference type="InterPro" id="IPR011990">
    <property type="entry name" value="TPR-like_helical_dom_sf"/>
</dbReference>
<name>A0A0F6MMC4_TREDN</name>
<dbReference type="HOGENOM" id="CLU_444756_0_0_12"/>
<dbReference type="Proteomes" id="UP000011701">
    <property type="component" value="Chromosome"/>
</dbReference>
<evidence type="ECO:0000313" key="1">
    <source>
        <dbReference type="EMBL" id="EMB19752.1"/>
    </source>
</evidence>
<comment type="caution">
    <text evidence="1">The sequence shown here is derived from an EMBL/GenBank/DDBJ whole genome shotgun (WGS) entry which is preliminary data.</text>
</comment>
<dbReference type="EMBL" id="AGDY01000010">
    <property type="protein sequence ID" value="EMB19752.1"/>
    <property type="molecule type" value="Genomic_DNA"/>
</dbReference>
<dbReference type="AlphaFoldDB" id="A0A0F6MMC4"/>
<organism evidence="1">
    <name type="scientific">Treponema denticola OTK</name>
    <dbReference type="NCBI Taxonomy" id="999434"/>
    <lineage>
        <taxon>Bacteria</taxon>
        <taxon>Pseudomonadati</taxon>
        <taxon>Spirochaetota</taxon>
        <taxon>Spirochaetia</taxon>
        <taxon>Spirochaetales</taxon>
        <taxon>Treponemataceae</taxon>
        <taxon>Treponema</taxon>
    </lineage>
</organism>
<protein>
    <submittedName>
        <fullName evidence="1">Uncharacterized protein</fullName>
    </submittedName>
</protein>